<gene>
    <name evidence="1" type="ORF">MSAN_02286800</name>
</gene>
<accession>A0A8H6X9H5</accession>
<dbReference type="Proteomes" id="UP000623467">
    <property type="component" value="Unassembled WGS sequence"/>
</dbReference>
<evidence type="ECO:0000313" key="2">
    <source>
        <dbReference type="Proteomes" id="UP000623467"/>
    </source>
</evidence>
<name>A0A8H6X9H5_9AGAR</name>
<protein>
    <submittedName>
        <fullName evidence="1">Uncharacterized protein</fullName>
    </submittedName>
</protein>
<evidence type="ECO:0000313" key="1">
    <source>
        <dbReference type="EMBL" id="KAF7336546.1"/>
    </source>
</evidence>
<comment type="caution">
    <text evidence="1">The sequence shown here is derived from an EMBL/GenBank/DDBJ whole genome shotgun (WGS) entry which is preliminary data.</text>
</comment>
<reference evidence="1" key="1">
    <citation type="submission" date="2020-05" db="EMBL/GenBank/DDBJ databases">
        <title>Mycena genomes resolve the evolution of fungal bioluminescence.</title>
        <authorList>
            <person name="Tsai I.J."/>
        </authorList>
    </citation>
    <scope>NUCLEOTIDE SEQUENCE</scope>
    <source>
        <strain evidence="1">160909Yilan</strain>
    </source>
</reference>
<sequence>MPPLLSSIASLFPSSHLPPPVYPSPRGHFISSLSLCSPPLLSDPLSLDRCTQRISLPCLDLLFSALCSVGPDSRTLGSLVVLPSYSRQTISFVFLFWTTYMPTALSSTDLVASVTAIRFPLPSPHIFSRYLYLSRITLSFSVPQCFLPPRSRPSASWHRVDLVV</sequence>
<organism evidence="1 2">
    <name type="scientific">Mycena sanguinolenta</name>
    <dbReference type="NCBI Taxonomy" id="230812"/>
    <lineage>
        <taxon>Eukaryota</taxon>
        <taxon>Fungi</taxon>
        <taxon>Dikarya</taxon>
        <taxon>Basidiomycota</taxon>
        <taxon>Agaricomycotina</taxon>
        <taxon>Agaricomycetes</taxon>
        <taxon>Agaricomycetidae</taxon>
        <taxon>Agaricales</taxon>
        <taxon>Marasmiineae</taxon>
        <taxon>Mycenaceae</taxon>
        <taxon>Mycena</taxon>
    </lineage>
</organism>
<dbReference type="AlphaFoldDB" id="A0A8H6X9H5"/>
<dbReference type="EMBL" id="JACAZH010000036">
    <property type="protein sequence ID" value="KAF7336546.1"/>
    <property type="molecule type" value="Genomic_DNA"/>
</dbReference>
<keyword evidence="2" id="KW-1185">Reference proteome</keyword>
<proteinExistence type="predicted"/>